<evidence type="ECO:0000313" key="1">
    <source>
        <dbReference type="EMBL" id="OBS59416.1"/>
    </source>
</evidence>
<dbReference type="Proteomes" id="UP000092124">
    <property type="component" value="Unassembled WGS sequence"/>
</dbReference>
<organism evidence="1 2">
    <name type="scientific">Neotoma lepida</name>
    <name type="common">Desert woodrat</name>
    <dbReference type="NCBI Taxonomy" id="56216"/>
    <lineage>
        <taxon>Eukaryota</taxon>
        <taxon>Metazoa</taxon>
        <taxon>Chordata</taxon>
        <taxon>Craniata</taxon>
        <taxon>Vertebrata</taxon>
        <taxon>Euteleostomi</taxon>
        <taxon>Mammalia</taxon>
        <taxon>Eutheria</taxon>
        <taxon>Euarchontoglires</taxon>
        <taxon>Glires</taxon>
        <taxon>Rodentia</taxon>
        <taxon>Myomorpha</taxon>
        <taxon>Muroidea</taxon>
        <taxon>Cricetidae</taxon>
        <taxon>Neotominae</taxon>
        <taxon>Neotoma</taxon>
    </lineage>
</organism>
<sequence length="34" mass="3914">MSNISKVTEIISHCFYTISLLNHLRYLTTWASAV</sequence>
<comment type="caution">
    <text evidence="1">The sequence shown here is derived from an EMBL/GenBank/DDBJ whole genome shotgun (WGS) entry which is preliminary data.</text>
</comment>
<evidence type="ECO:0000313" key="2">
    <source>
        <dbReference type="Proteomes" id="UP000092124"/>
    </source>
</evidence>
<gene>
    <name evidence="1" type="ORF">A6R68_09458</name>
</gene>
<keyword evidence="2" id="KW-1185">Reference proteome</keyword>
<protein>
    <submittedName>
        <fullName evidence="1">Uncharacterized protein</fullName>
    </submittedName>
</protein>
<dbReference type="EMBL" id="LZPO01108108">
    <property type="protein sequence ID" value="OBS59416.1"/>
    <property type="molecule type" value="Genomic_DNA"/>
</dbReference>
<reference evidence="1 2" key="1">
    <citation type="submission" date="2016-06" db="EMBL/GenBank/DDBJ databases">
        <title>The Draft Genome Sequence and Annotation of the Desert Woodrat Neotoma lepida.</title>
        <authorList>
            <person name="Campbell M."/>
            <person name="Oakeson K.F."/>
            <person name="Yandell M."/>
            <person name="Halpert J.R."/>
            <person name="Dearing D."/>
        </authorList>
    </citation>
    <scope>NUCLEOTIDE SEQUENCE [LARGE SCALE GENOMIC DNA]</scope>
    <source>
        <strain evidence="1">417</strain>
        <tissue evidence="1">Liver</tissue>
    </source>
</reference>
<proteinExistence type="predicted"/>
<feature type="non-terminal residue" evidence="1">
    <location>
        <position position="34"/>
    </location>
</feature>
<accession>A0A1A6FZT1</accession>
<dbReference type="AlphaFoldDB" id="A0A1A6FZT1"/>
<name>A0A1A6FZT1_NEOLE</name>